<dbReference type="OMA" id="HHNCSEP"/>
<dbReference type="InterPro" id="IPR022339">
    <property type="entry name" value="MHC_II-assoc_invar_chain"/>
</dbReference>
<feature type="domain" description="Thyroglobulin type-1" evidence="9">
    <location>
        <begin position="194"/>
        <end position="254"/>
    </location>
</feature>
<dbReference type="GO" id="GO:0005737">
    <property type="term" value="C:cytoplasm"/>
    <property type="evidence" value="ECO:0007669"/>
    <property type="project" value="TreeGrafter"/>
</dbReference>
<dbReference type="Gene3D" id="4.10.800.10">
    <property type="entry name" value="Thyroglobulin type-1"/>
    <property type="match status" value="1"/>
</dbReference>
<dbReference type="Pfam" id="PF09307">
    <property type="entry name" value="MHC2-interact"/>
    <property type="match status" value="1"/>
</dbReference>
<evidence type="ECO:0000256" key="8">
    <source>
        <dbReference type="SAM" id="Phobius"/>
    </source>
</evidence>
<feature type="region of interest" description="Disordered" evidence="7">
    <location>
        <begin position="1"/>
        <end position="31"/>
    </location>
</feature>
<dbReference type="CTD" id="58113"/>
<accession>A0A3P8VTN3</accession>
<dbReference type="GO" id="GO:0043518">
    <property type="term" value="P:negative regulation of DNA damage response, signal transduction by p53 class mediator"/>
    <property type="evidence" value="ECO:0007669"/>
    <property type="project" value="TreeGrafter"/>
</dbReference>
<dbReference type="InterPro" id="IPR036857">
    <property type="entry name" value="Thyroglobulin_1_sf"/>
</dbReference>
<name>A0A3P8VTN3_CYNSE</name>
<keyword evidence="3 5" id="KW-1015">Disulfide bond</keyword>
<dbReference type="GO" id="GO:0070374">
    <property type="term" value="P:positive regulation of ERK1 and ERK2 cascade"/>
    <property type="evidence" value="ECO:0007669"/>
    <property type="project" value="TreeGrafter"/>
</dbReference>
<dbReference type="SUPFAM" id="SSF48305">
    <property type="entry name" value="Class II MHC-associated invariant chain ectoplasmic trimerization domain"/>
    <property type="match status" value="1"/>
</dbReference>
<reference evidence="10 11" key="1">
    <citation type="journal article" date="2014" name="Nat. Genet.">
        <title>Whole-genome sequence of a flatfish provides insights into ZW sex chromosome evolution and adaptation to a benthic lifestyle.</title>
        <authorList>
            <person name="Chen S."/>
            <person name="Zhang G."/>
            <person name="Shao C."/>
            <person name="Huang Q."/>
            <person name="Liu G."/>
            <person name="Zhang P."/>
            <person name="Song W."/>
            <person name="An N."/>
            <person name="Chalopin D."/>
            <person name="Volff J.N."/>
            <person name="Hong Y."/>
            <person name="Li Q."/>
            <person name="Sha Z."/>
            <person name="Zhou H."/>
            <person name="Xie M."/>
            <person name="Yu Q."/>
            <person name="Liu Y."/>
            <person name="Xiang H."/>
            <person name="Wang N."/>
            <person name="Wu K."/>
            <person name="Yang C."/>
            <person name="Zhou Q."/>
            <person name="Liao X."/>
            <person name="Yang L."/>
            <person name="Hu Q."/>
            <person name="Zhang J."/>
            <person name="Meng L."/>
            <person name="Jin L."/>
            <person name="Tian Y."/>
            <person name="Lian J."/>
            <person name="Yang J."/>
            <person name="Miao G."/>
            <person name="Liu S."/>
            <person name="Liang Z."/>
            <person name="Yan F."/>
            <person name="Li Y."/>
            <person name="Sun B."/>
            <person name="Zhang H."/>
            <person name="Zhang J."/>
            <person name="Zhu Y."/>
            <person name="Du M."/>
            <person name="Zhao Y."/>
            <person name="Schartl M."/>
            <person name="Tang Q."/>
            <person name="Wang J."/>
        </authorList>
    </citation>
    <scope>NUCLEOTIDE SEQUENCE</scope>
</reference>
<dbReference type="InterPro" id="IPR043530">
    <property type="entry name" value="CD74_antigen"/>
</dbReference>
<dbReference type="GO" id="GO:0002286">
    <property type="term" value="P:T cell activation involved in immune response"/>
    <property type="evidence" value="ECO:0007669"/>
    <property type="project" value="TreeGrafter"/>
</dbReference>
<dbReference type="GO" id="GO:1902166">
    <property type="term" value="P:negative regulation of intrinsic apoptotic signaling pathway in response to DNA damage by p53 class mediator"/>
    <property type="evidence" value="ECO:0007669"/>
    <property type="project" value="TreeGrafter"/>
</dbReference>
<dbReference type="STRING" id="244447.ENSCSEP00000016671"/>
<keyword evidence="8" id="KW-1133">Transmembrane helix</keyword>
<proteinExistence type="predicted"/>
<dbReference type="PANTHER" id="PTHR14093:SF17">
    <property type="entry name" value="HLA CLASS II HISTOCOMPATIBILITY ANTIGEN GAMMA CHAIN"/>
    <property type="match status" value="1"/>
</dbReference>
<dbReference type="PRINTS" id="PR01990">
    <property type="entry name" value="CD74ANTIGEN"/>
</dbReference>
<protein>
    <submittedName>
        <fullName evidence="10">CD74 molecule, major histocompatibility complex, class II invariant chain a</fullName>
    </submittedName>
</protein>
<feature type="disulfide bond" evidence="5">
    <location>
        <begin position="197"/>
        <end position="215"/>
    </location>
</feature>
<evidence type="ECO:0000256" key="3">
    <source>
        <dbReference type="ARBA" id="ARBA00023157"/>
    </source>
</evidence>
<dbReference type="SMART" id="SM00211">
    <property type="entry name" value="TY"/>
    <property type="match status" value="1"/>
</dbReference>
<dbReference type="RefSeq" id="XP_008325325.1">
    <property type="nucleotide sequence ID" value="XM_008327103.3"/>
</dbReference>
<dbReference type="GO" id="GO:0002830">
    <property type="term" value="P:positive regulation of type 2 immune response"/>
    <property type="evidence" value="ECO:0007669"/>
    <property type="project" value="TreeGrafter"/>
</dbReference>
<reference evidence="10" key="2">
    <citation type="submission" date="2025-08" db="UniProtKB">
        <authorList>
            <consortium name="Ensembl"/>
        </authorList>
    </citation>
    <scope>IDENTIFICATION</scope>
</reference>
<dbReference type="KEGG" id="csem:103391000"/>
<reference evidence="10" key="3">
    <citation type="submission" date="2025-09" db="UniProtKB">
        <authorList>
            <consortium name="Ensembl"/>
        </authorList>
    </citation>
    <scope>IDENTIFICATION</scope>
</reference>
<dbReference type="FunCoup" id="A0A3P8VTN3">
    <property type="interactions" value="1044"/>
</dbReference>
<dbReference type="SUPFAM" id="SSF57610">
    <property type="entry name" value="Thyroglobulin type-1 domain"/>
    <property type="match status" value="1"/>
</dbReference>
<keyword evidence="11" id="KW-1185">Reference proteome</keyword>
<keyword evidence="8" id="KW-0472">Membrane</keyword>
<dbReference type="Ensembl" id="ENSCSET00000016884.1">
    <property type="protein sequence ID" value="ENSCSEP00000016671.1"/>
    <property type="gene ID" value="ENSCSEG00000010718.1"/>
</dbReference>
<dbReference type="AlphaFoldDB" id="A0A3P8VTN3"/>
<keyword evidence="2" id="KW-0964">Secreted</keyword>
<keyword evidence="8" id="KW-0812">Transmembrane</keyword>
<dbReference type="GO" id="GO:0070206">
    <property type="term" value="P:protein trimerization"/>
    <property type="evidence" value="ECO:0007669"/>
    <property type="project" value="InterPro"/>
</dbReference>
<evidence type="ECO:0000256" key="4">
    <source>
        <dbReference type="ARBA" id="ARBA00023180"/>
    </source>
</evidence>
<evidence type="ECO:0000256" key="6">
    <source>
        <dbReference type="PROSITE-ProRule" id="PRU00500"/>
    </source>
</evidence>
<evidence type="ECO:0000259" key="9">
    <source>
        <dbReference type="PROSITE" id="PS51162"/>
    </source>
</evidence>
<dbReference type="PROSITE" id="PS51162">
    <property type="entry name" value="THYROGLOBULIN_1_2"/>
    <property type="match status" value="1"/>
</dbReference>
<dbReference type="InterPro" id="IPR011988">
    <property type="entry name" value="MHC_II-assoc_invariant_trimer"/>
</dbReference>
<evidence type="ECO:0000256" key="2">
    <source>
        <dbReference type="ARBA" id="ARBA00022525"/>
    </source>
</evidence>
<dbReference type="InterPro" id="IPR015386">
    <property type="entry name" value="MHC_II-assoc_invar/CLIP_MHC-bd"/>
</dbReference>
<keyword evidence="4" id="KW-0325">Glycoprotein</keyword>
<dbReference type="GO" id="GO:0009986">
    <property type="term" value="C:cell surface"/>
    <property type="evidence" value="ECO:0007669"/>
    <property type="project" value="TreeGrafter"/>
</dbReference>
<dbReference type="PANTHER" id="PTHR14093">
    <property type="entry name" value="HLA CLASS II GAMMA CHAIN"/>
    <property type="match status" value="1"/>
</dbReference>
<feature type="transmembrane region" description="Helical" evidence="8">
    <location>
        <begin position="38"/>
        <end position="60"/>
    </location>
</feature>
<comment type="caution">
    <text evidence="6">Lacks conserved residue(s) required for the propagation of feature annotation.</text>
</comment>
<dbReference type="GeneID" id="103391000"/>
<dbReference type="InterPro" id="IPR036613">
    <property type="entry name" value="MHCII_invariant_trimer_sf"/>
</dbReference>
<dbReference type="InterPro" id="IPR052001">
    <property type="entry name" value="MHC-II_Gamma/Thyroglobulin"/>
</dbReference>
<dbReference type="InParanoid" id="A0A3P8VTN3"/>
<evidence type="ECO:0000256" key="7">
    <source>
        <dbReference type="SAM" id="MobiDB-lite"/>
    </source>
</evidence>
<dbReference type="InterPro" id="IPR000716">
    <property type="entry name" value="Thyroglobulin_1"/>
</dbReference>
<dbReference type="PROSITE" id="PS00484">
    <property type="entry name" value="THYROGLOBULIN_1_1"/>
    <property type="match status" value="1"/>
</dbReference>
<dbReference type="GO" id="GO:0060907">
    <property type="term" value="P:positive regulation of macrophage cytokine production"/>
    <property type="evidence" value="ECO:0007669"/>
    <property type="project" value="TreeGrafter"/>
</dbReference>
<evidence type="ECO:0000313" key="11">
    <source>
        <dbReference type="Proteomes" id="UP000265120"/>
    </source>
</evidence>
<organism evidence="10 11">
    <name type="scientific">Cynoglossus semilaevis</name>
    <name type="common">Tongue sole</name>
    <dbReference type="NCBI Taxonomy" id="244447"/>
    <lineage>
        <taxon>Eukaryota</taxon>
        <taxon>Metazoa</taxon>
        <taxon>Chordata</taxon>
        <taxon>Craniata</taxon>
        <taxon>Vertebrata</taxon>
        <taxon>Euteleostomi</taxon>
        <taxon>Actinopterygii</taxon>
        <taxon>Neopterygii</taxon>
        <taxon>Teleostei</taxon>
        <taxon>Neoteleostei</taxon>
        <taxon>Acanthomorphata</taxon>
        <taxon>Carangaria</taxon>
        <taxon>Pleuronectiformes</taxon>
        <taxon>Pleuronectoidei</taxon>
        <taxon>Cynoglossidae</taxon>
        <taxon>Cynoglossinae</taxon>
        <taxon>Cynoglossus</taxon>
    </lineage>
</organism>
<dbReference type="Pfam" id="PF00086">
    <property type="entry name" value="Thyroglobulin_1"/>
    <property type="match status" value="1"/>
</dbReference>
<evidence type="ECO:0000313" key="10">
    <source>
        <dbReference type="Ensembl" id="ENSCSEP00000016671.1"/>
    </source>
</evidence>
<dbReference type="GeneTree" id="ENSGT00390000008961"/>
<dbReference type="CDD" id="cd00191">
    <property type="entry name" value="TY"/>
    <property type="match status" value="1"/>
</dbReference>
<dbReference type="GO" id="GO:0035718">
    <property type="term" value="F:macrophage migration inhibitory factor binding"/>
    <property type="evidence" value="ECO:0007669"/>
    <property type="project" value="InterPro"/>
</dbReference>
<dbReference type="GO" id="GO:0006886">
    <property type="term" value="P:intracellular protein transport"/>
    <property type="evidence" value="ECO:0007669"/>
    <property type="project" value="InterPro"/>
</dbReference>
<dbReference type="PIRSF" id="PIRSF001992">
    <property type="entry name" value="CD74_antigen"/>
    <property type="match status" value="1"/>
</dbReference>
<dbReference type="GO" id="GO:0042289">
    <property type="term" value="F:MHC class II protein binding"/>
    <property type="evidence" value="ECO:0007669"/>
    <property type="project" value="InterPro"/>
</dbReference>
<evidence type="ECO:0000256" key="1">
    <source>
        <dbReference type="ARBA" id="ARBA00004613"/>
    </source>
</evidence>
<dbReference type="Pfam" id="PF08831">
    <property type="entry name" value="MHCassoc_trimer"/>
    <property type="match status" value="1"/>
</dbReference>
<dbReference type="Gene3D" id="1.10.870.10">
    <property type="entry name" value="MHC class II-associated invariant chain, trimerisation domain"/>
    <property type="match status" value="1"/>
</dbReference>
<dbReference type="OrthoDB" id="406800at2759"/>
<dbReference type="GO" id="GO:0005576">
    <property type="term" value="C:extracellular region"/>
    <property type="evidence" value="ECO:0007669"/>
    <property type="project" value="UniProtKB-SubCell"/>
</dbReference>
<evidence type="ECO:0000256" key="5">
    <source>
        <dbReference type="PIRSR" id="PIRSR001992-1"/>
    </source>
</evidence>
<feature type="disulfide bond" evidence="5">
    <location>
        <begin position="235"/>
        <end position="254"/>
    </location>
</feature>
<feature type="compositionally biased region" description="Polar residues" evidence="7">
    <location>
        <begin position="1"/>
        <end position="18"/>
    </location>
</feature>
<comment type="subcellular location">
    <subcellularLocation>
        <location evidence="1">Secreted</location>
    </subcellularLocation>
</comment>
<dbReference type="GO" id="GO:0016020">
    <property type="term" value="C:membrane"/>
    <property type="evidence" value="ECO:0007669"/>
    <property type="project" value="InterPro"/>
</dbReference>
<dbReference type="Proteomes" id="UP000265120">
    <property type="component" value="Chromosome 15"/>
</dbReference>
<dbReference type="GO" id="GO:0001961">
    <property type="term" value="P:positive regulation of cytokine-mediated signaling pathway"/>
    <property type="evidence" value="ECO:0007669"/>
    <property type="project" value="TreeGrafter"/>
</dbReference>
<feature type="disulfide bond" evidence="5 6">
    <location>
        <begin position="226"/>
        <end position="233"/>
    </location>
</feature>
<dbReference type="GO" id="GO:0019882">
    <property type="term" value="P:antigen processing and presentation"/>
    <property type="evidence" value="ECO:0007669"/>
    <property type="project" value="InterPro"/>
</dbReference>
<sequence>MENTPVYNPQSVADTIGSQDPLIPQPRPRPSNSRALKVAGLTTLACLLLASQVFTAYMVFNQKQEISNLKKNSEKMSKQLTRSPQPNYPMRVPIGSLPLMMDFTQTESSSTVSPDTRLQETTVASVEKQLRDFLEDFQQPHFNDTFLGNLQSLKQDMNESHWKSFESWMRYWLIFQLAQQKPEVPTPEPTVAVKTKCQKEAESGAGKIGSFKPQCDSQGQYIPTQCWRATGFCWCVDKEGTPIEGTSIRGIPDCRGGRALSRRMFAPPLMQKTISMEANKNDN</sequence>
<dbReference type="GO" id="GO:0004896">
    <property type="term" value="F:cytokine receptor activity"/>
    <property type="evidence" value="ECO:0007669"/>
    <property type="project" value="TreeGrafter"/>
</dbReference>